<feature type="active site" description="Proton acceptor" evidence="12">
    <location>
        <position position="275"/>
    </location>
</feature>
<dbReference type="InterPro" id="IPR015939">
    <property type="entry name" value="Fum_Rdtase/Succ_DH_flav-like_C"/>
</dbReference>
<evidence type="ECO:0000256" key="10">
    <source>
        <dbReference type="ARBA" id="ARBA00048305"/>
    </source>
</evidence>
<evidence type="ECO:0000256" key="8">
    <source>
        <dbReference type="ARBA" id="ARBA00022827"/>
    </source>
</evidence>
<evidence type="ECO:0000256" key="13">
    <source>
        <dbReference type="RuleBase" id="RU362049"/>
    </source>
</evidence>
<sequence>MRTVKTDYIVVGSGIAGLMTGLLLGNTGEVIILTKSREEASNSFRAQGGIAAAVGEGDSPELHREDTLRTGVQHCDPTSVDVLVNMAPKTIQLLTELGAKFDRDGEQWALGREGSHSASRILHAEGDATGAAITRALLRQVAKRPHVHLISHTMVVDLVVSGGECVGVIAADAEAGETLYLARGVVLATGGCGQVYRYTTNDLVSTGDGFAMARRAGVPLMDMEFVQFHPTALAVEQNPMFLVSEAVRGEGATLINDRGEAFMQRYHTWGDLAPRDEVSRAIYSEMQQGRRVFLDAGVIGERFARRFPTIHRYCQTHGIDPASDPIPVTPAAHFIMGGIRTDSYGQTRLSRLFACGEVACTGVHGANRLASNSLLEGAVFSQRVAERMAHLPPREKEPVQVPHVELYTNRKQLDQWKDRIRTIMWVKAGIVRTAQGLAEGLNALREMENEVPVFAWECRNMITVSQAIMQSALWRQESRGGHYRADFPETLEEWAKKHRVV</sequence>
<accession>A0A8D5UGT0</accession>
<organism evidence="16 17">
    <name type="scientific">Polycladomyces abyssicola</name>
    <dbReference type="NCBI Taxonomy" id="1125966"/>
    <lineage>
        <taxon>Bacteria</taxon>
        <taxon>Bacillati</taxon>
        <taxon>Bacillota</taxon>
        <taxon>Bacilli</taxon>
        <taxon>Bacillales</taxon>
        <taxon>Thermoactinomycetaceae</taxon>
        <taxon>Polycladomyces</taxon>
    </lineage>
</organism>
<dbReference type="NCBIfam" id="TIGR00551">
    <property type="entry name" value="nadB"/>
    <property type="match status" value="1"/>
</dbReference>
<dbReference type="PANTHER" id="PTHR42716:SF2">
    <property type="entry name" value="L-ASPARTATE OXIDASE, CHLOROPLASTIC"/>
    <property type="match status" value="1"/>
</dbReference>
<dbReference type="InterPro" id="IPR005288">
    <property type="entry name" value="NadB"/>
</dbReference>
<gene>
    <name evidence="16" type="primary">nadB</name>
    <name evidence="16" type="ORF">JIR001_26320</name>
</gene>
<reference evidence="16" key="1">
    <citation type="journal article" date="2013" name="Int. J. Syst. Evol. Microbiol.">
        <title>Polycladomyces abyssicola gen. nov., sp. nov., a thermophilic filamentous bacterium isolated from hemipelagic sediment.</title>
        <authorList>
            <person name="Tsubouchi T."/>
            <person name="Shimane Y."/>
            <person name="Mori K."/>
            <person name="Usui K."/>
            <person name="Hiraki T."/>
            <person name="Tame A."/>
            <person name="Uematsu K."/>
            <person name="Maruyama T."/>
            <person name="Hatada Y."/>
        </authorList>
    </citation>
    <scope>NUCLEOTIDE SEQUENCE</scope>
    <source>
        <strain evidence="16">JIR-001</strain>
    </source>
</reference>
<comment type="similarity">
    <text evidence="3 13">Belongs to the FAD-dependent oxidoreductase 2 family. NadB subfamily.</text>
</comment>
<dbReference type="InterPro" id="IPR027477">
    <property type="entry name" value="Succ_DH/fumarate_Rdtase_cat_sf"/>
</dbReference>
<evidence type="ECO:0000256" key="6">
    <source>
        <dbReference type="ARBA" id="ARBA00022630"/>
    </source>
</evidence>
<dbReference type="Proteomes" id="UP000677436">
    <property type="component" value="Chromosome"/>
</dbReference>
<dbReference type="UniPathway" id="UPA00253">
    <property type="reaction ID" value="UER00326"/>
</dbReference>
<keyword evidence="6 13" id="KW-0285">Flavoprotein</keyword>
<dbReference type="NCBIfam" id="NF005701">
    <property type="entry name" value="PRK07512.1"/>
    <property type="match status" value="1"/>
</dbReference>
<keyword evidence="17" id="KW-1185">Reference proteome</keyword>
<evidence type="ECO:0000256" key="7">
    <source>
        <dbReference type="ARBA" id="ARBA00022642"/>
    </source>
</evidence>
<dbReference type="GO" id="GO:0034628">
    <property type="term" value="P:'de novo' NAD+ biosynthetic process from L-aspartate"/>
    <property type="evidence" value="ECO:0007669"/>
    <property type="project" value="TreeGrafter"/>
</dbReference>
<dbReference type="Gene3D" id="1.20.58.100">
    <property type="entry name" value="Fumarate reductase/succinate dehydrogenase flavoprotein-like, C-terminal domain"/>
    <property type="match status" value="1"/>
</dbReference>
<comment type="pathway">
    <text evidence="2 13">Cofactor biosynthesis; NAD(+) biosynthesis; iminoaspartate from L-aspartate (oxidase route): step 1/1.</text>
</comment>
<comment type="catalytic activity">
    <reaction evidence="10">
        <text>L-aspartate + O2 = iminosuccinate + H2O2</text>
        <dbReference type="Rhea" id="RHEA:25876"/>
        <dbReference type="ChEBI" id="CHEBI:15379"/>
        <dbReference type="ChEBI" id="CHEBI:16240"/>
        <dbReference type="ChEBI" id="CHEBI:29991"/>
        <dbReference type="ChEBI" id="CHEBI:77875"/>
        <dbReference type="EC" id="1.4.3.16"/>
    </reaction>
    <physiologicalReaction direction="left-to-right" evidence="10">
        <dbReference type="Rhea" id="RHEA:25877"/>
    </physiologicalReaction>
</comment>
<comment type="subcellular location">
    <subcellularLocation>
        <location evidence="13">Cytoplasm</location>
    </subcellularLocation>
</comment>
<comment type="function">
    <text evidence="13">Catalyzes the oxidation of L-aspartate to iminoaspartate.</text>
</comment>
<dbReference type="GO" id="GO:0005737">
    <property type="term" value="C:cytoplasm"/>
    <property type="evidence" value="ECO:0007669"/>
    <property type="project" value="UniProtKB-SubCell"/>
</dbReference>
<dbReference type="GO" id="GO:0033765">
    <property type="term" value="F:steroid dehydrogenase activity, acting on the CH-CH group of donors"/>
    <property type="evidence" value="ECO:0007669"/>
    <property type="project" value="UniProtKB-ARBA"/>
</dbReference>
<evidence type="ECO:0000256" key="2">
    <source>
        <dbReference type="ARBA" id="ARBA00004950"/>
    </source>
</evidence>
<keyword evidence="9 13" id="KW-0560">Oxidoreductase</keyword>
<evidence type="ECO:0000313" key="16">
    <source>
        <dbReference type="EMBL" id="BCU82849.1"/>
    </source>
</evidence>
<dbReference type="SUPFAM" id="SSF46977">
    <property type="entry name" value="Succinate dehydrogenase/fumarate reductase flavoprotein C-terminal domain"/>
    <property type="match status" value="1"/>
</dbReference>
<dbReference type="RefSeq" id="WP_212773142.1">
    <property type="nucleotide sequence ID" value="NZ_AP024601.1"/>
</dbReference>
<evidence type="ECO:0000256" key="5">
    <source>
        <dbReference type="ARBA" id="ARBA00021901"/>
    </source>
</evidence>
<dbReference type="EC" id="1.4.3.16" evidence="4 11"/>
<evidence type="ECO:0000259" key="14">
    <source>
        <dbReference type="Pfam" id="PF00890"/>
    </source>
</evidence>
<dbReference type="InterPro" id="IPR037099">
    <property type="entry name" value="Fum_R/Succ_DH_flav-like_C_sf"/>
</dbReference>
<dbReference type="KEGG" id="pabs:JIR001_26320"/>
<dbReference type="Gene3D" id="3.50.50.60">
    <property type="entry name" value="FAD/NAD(P)-binding domain"/>
    <property type="match status" value="1"/>
</dbReference>
<dbReference type="PANTHER" id="PTHR42716">
    <property type="entry name" value="L-ASPARTATE OXIDASE"/>
    <property type="match status" value="1"/>
</dbReference>
<evidence type="ECO:0000259" key="15">
    <source>
        <dbReference type="Pfam" id="PF02910"/>
    </source>
</evidence>
<dbReference type="FunFam" id="3.90.700.10:FF:000002">
    <property type="entry name" value="L-aspartate oxidase"/>
    <property type="match status" value="1"/>
</dbReference>
<dbReference type="InterPro" id="IPR036188">
    <property type="entry name" value="FAD/NAD-bd_sf"/>
</dbReference>
<evidence type="ECO:0000256" key="9">
    <source>
        <dbReference type="ARBA" id="ARBA00023002"/>
    </source>
</evidence>
<evidence type="ECO:0000256" key="11">
    <source>
        <dbReference type="NCBIfam" id="TIGR00551"/>
    </source>
</evidence>
<evidence type="ECO:0000313" key="17">
    <source>
        <dbReference type="Proteomes" id="UP000677436"/>
    </source>
</evidence>
<evidence type="ECO:0000256" key="1">
    <source>
        <dbReference type="ARBA" id="ARBA00001974"/>
    </source>
</evidence>
<proteinExistence type="inferred from homology"/>
<name>A0A8D5UGT0_9BACL</name>
<evidence type="ECO:0000256" key="4">
    <source>
        <dbReference type="ARBA" id="ARBA00012173"/>
    </source>
</evidence>
<dbReference type="Pfam" id="PF02910">
    <property type="entry name" value="Succ_DH_flav_C"/>
    <property type="match status" value="1"/>
</dbReference>
<dbReference type="Gene3D" id="3.90.700.10">
    <property type="entry name" value="Succinate dehydrogenase/fumarate reductase flavoprotein, catalytic domain"/>
    <property type="match status" value="1"/>
</dbReference>
<dbReference type="PIRSF" id="PIRSF000171">
    <property type="entry name" value="SDHA_APRA_LASPO"/>
    <property type="match status" value="1"/>
</dbReference>
<evidence type="ECO:0000256" key="3">
    <source>
        <dbReference type="ARBA" id="ARBA00008562"/>
    </source>
</evidence>
<reference evidence="16" key="2">
    <citation type="journal article" date="2021" name="Microbiol. Resour. Announc.">
        <title>Complete Genome Sequence of Polycladomyces abyssicola JIR-001T, Isolated from Hemipelagic Sediment in Deep Seawater.</title>
        <authorList>
            <person name="Tsubouchi T."/>
            <person name="Kaneko Y."/>
        </authorList>
    </citation>
    <scope>NUCLEOTIDE SEQUENCE</scope>
    <source>
        <strain evidence="16">JIR-001</strain>
    </source>
</reference>
<evidence type="ECO:0000256" key="12">
    <source>
        <dbReference type="PIRSR" id="PIRSR000171-1"/>
    </source>
</evidence>
<dbReference type="GO" id="GO:0008734">
    <property type="term" value="F:L-aspartate oxidase activity"/>
    <property type="evidence" value="ECO:0007669"/>
    <property type="project" value="UniProtKB-UniRule"/>
</dbReference>
<dbReference type="SUPFAM" id="SSF51905">
    <property type="entry name" value="FAD/NAD(P)-binding domain"/>
    <property type="match status" value="1"/>
</dbReference>
<dbReference type="SUPFAM" id="SSF56425">
    <property type="entry name" value="Succinate dehydrogenase/fumarate reductase flavoprotein, catalytic domain"/>
    <property type="match status" value="1"/>
</dbReference>
<dbReference type="InterPro" id="IPR003953">
    <property type="entry name" value="FAD-dep_OxRdtase_2_FAD-bd"/>
</dbReference>
<dbReference type="AlphaFoldDB" id="A0A8D5UGT0"/>
<dbReference type="Pfam" id="PF00890">
    <property type="entry name" value="FAD_binding_2"/>
    <property type="match status" value="1"/>
</dbReference>
<keyword evidence="7 13" id="KW-0662">Pyridine nucleotide biosynthesis</keyword>
<dbReference type="EMBL" id="AP024601">
    <property type="protein sequence ID" value="BCU82849.1"/>
    <property type="molecule type" value="Genomic_DNA"/>
</dbReference>
<comment type="cofactor">
    <cofactor evidence="1 13">
        <name>FAD</name>
        <dbReference type="ChEBI" id="CHEBI:57692"/>
    </cofactor>
</comment>
<feature type="domain" description="FAD-dependent oxidoreductase 2 FAD-binding" evidence="14">
    <location>
        <begin position="7"/>
        <end position="374"/>
    </location>
</feature>
<feature type="domain" description="Fumarate reductase/succinate dehydrogenase flavoprotein-like C-terminal" evidence="15">
    <location>
        <begin position="418"/>
        <end position="496"/>
    </location>
</feature>
<protein>
    <recommendedName>
        <fullName evidence="5 11">L-aspartate oxidase</fullName>
        <ecNumber evidence="4 11">1.4.3.16</ecNumber>
    </recommendedName>
</protein>
<keyword evidence="8 13" id="KW-0274">FAD</keyword>